<evidence type="ECO:0000256" key="2">
    <source>
        <dbReference type="ARBA" id="ARBA00012603"/>
    </source>
</evidence>
<dbReference type="Proteomes" id="UP000239590">
    <property type="component" value="Unassembled WGS sequence"/>
</dbReference>
<dbReference type="InterPro" id="IPR013780">
    <property type="entry name" value="Glyco_hydro_b"/>
</dbReference>
<dbReference type="PANTHER" id="PTHR47786">
    <property type="entry name" value="ALPHA-1,4-GLUCAN:MALTOSE-1-PHOSPHATE MALTOSYLTRANSFERASE"/>
    <property type="match status" value="1"/>
</dbReference>
<evidence type="ECO:0000256" key="1">
    <source>
        <dbReference type="ARBA" id="ARBA00011738"/>
    </source>
</evidence>
<dbReference type="InterPro" id="IPR006047">
    <property type="entry name" value="GH13_cat_dom"/>
</dbReference>
<dbReference type="PANTHER" id="PTHR47786:SF2">
    <property type="entry name" value="GLYCOSYL HYDROLASE FAMILY 13 CATALYTIC DOMAIN-CONTAINING PROTEIN"/>
    <property type="match status" value="1"/>
</dbReference>
<comment type="caution">
    <text evidence="5">The sequence shown here is derived from an EMBL/GenBank/DDBJ whole genome shotgun (WGS) entry which is preliminary data.</text>
</comment>
<dbReference type="InterPro" id="IPR017853">
    <property type="entry name" value="GH"/>
</dbReference>
<protein>
    <recommendedName>
        <fullName evidence="2">starch synthase (maltosyl-transferring)</fullName>
        <ecNumber evidence="2">2.4.99.16</ecNumber>
    </recommendedName>
</protein>
<dbReference type="EMBL" id="PTRA01000001">
    <property type="protein sequence ID" value="PQA60785.1"/>
    <property type="molecule type" value="Genomic_DNA"/>
</dbReference>
<dbReference type="InterPro" id="IPR021828">
    <property type="entry name" value="GlgE_dom_N/S"/>
</dbReference>
<dbReference type="Pfam" id="PF00128">
    <property type="entry name" value="Alpha-amylase"/>
    <property type="match status" value="1"/>
</dbReference>
<dbReference type="GO" id="GO:0004553">
    <property type="term" value="F:hydrolase activity, hydrolyzing O-glycosyl compounds"/>
    <property type="evidence" value="ECO:0007669"/>
    <property type="project" value="InterPro"/>
</dbReference>
<dbReference type="RefSeq" id="WP_104713437.1">
    <property type="nucleotide sequence ID" value="NZ_PTRA01000001.1"/>
</dbReference>
<accession>A0A2S7ISV6</accession>
<comment type="subunit">
    <text evidence="1">Homodimer.</text>
</comment>
<feature type="domain" description="Glycosyl hydrolase family 13 catalytic" evidence="4">
    <location>
        <begin position="199"/>
        <end position="548"/>
    </location>
</feature>
<dbReference type="OrthoDB" id="9805159at2"/>
<dbReference type="EC" id="2.4.99.16" evidence="2"/>
<organism evidence="5 6">
    <name type="scientific">Siphonobacter curvatus</name>
    <dbReference type="NCBI Taxonomy" id="2094562"/>
    <lineage>
        <taxon>Bacteria</taxon>
        <taxon>Pseudomonadati</taxon>
        <taxon>Bacteroidota</taxon>
        <taxon>Cytophagia</taxon>
        <taxon>Cytophagales</taxon>
        <taxon>Cytophagaceae</taxon>
        <taxon>Siphonobacter</taxon>
    </lineage>
</organism>
<dbReference type="Gene3D" id="2.60.40.10">
    <property type="entry name" value="Immunoglobulins"/>
    <property type="match status" value="1"/>
</dbReference>
<keyword evidence="5" id="KW-0808">Transferase</keyword>
<reference evidence="6" key="1">
    <citation type="submission" date="2018-02" db="EMBL/GenBank/DDBJ databases">
        <title>Genome sequencing of Solimonas sp. HR-BB.</title>
        <authorList>
            <person name="Lee Y."/>
            <person name="Jeon C.O."/>
        </authorList>
    </citation>
    <scope>NUCLEOTIDE SEQUENCE [LARGE SCALE GENOMIC DNA]</scope>
    <source>
        <strain evidence="6">HR-U</strain>
    </source>
</reference>
<proteinExistence type="predicted"/>
<dbReference type="Gene3D" id="3.20.20.80">
    <property type="entry name" value="Glycosidases"/>
    <property type="match status" value="1"/>
</dbReference>
<evidence type="ECO:0000256" key="3">
    <source>
        <dbReference type="ARBA" id="ARBA00048735"/>
    </source>
</evidence>
<dbReference type="Gene3D" id="2.60.40.1180">
    <property type="entry name" value="Golgi alpha-mannosidase II"/>
    <property type="match status" value="1"/>
</dbReference>
<dbReference type="Gene3D" id="1.20.58.80">
    <property type="entry name" value="Phosphotransferase system, lactose/cellobiose-type IIA subunit"/>
    <property type="match status" value="1"/>
</dbReference>
<dbReference type="Pfam" id="PF11896">
    <property type="entry name" value="GlgE_dom_N_S"/>
    <property type="match status" value="1"/>
</dbReference>
<comment type="catalytic activity">
    <reaction evidence="3">
        <text>alpha-maltose 1-phosphate + [(1-&gt;4)-alpha-D-glucosyl](n) = [(1-&gt;4)-alpha-D-glucosyl](n+2) + phosphate</text>
        <dbReference type="Rhea" id="RHEA:42692"/>
        <dbReference type="Rhea" id="RHEA-COMP:9584"/>
        <dbReference type="Rhea" id="RHEA-COMP:10183"/>
        <dbReference type="ChEBI" id="CHEBI:15444"/>
        <dbReference type="ChEBI" id="CHEBI:43474"/>
        <dbReference type="ChEBI" id="CHEBI:63576"/>
        <dbReference type="EC" id="2.4.99.16"/>
    </reaction>
</comment>
<dbReference type="SMART" id="SM00642">
    <property type="entry name" value="Aamy"/>
    <property type="match status" value="1"/>
</dbReference>
<dbReference type="InterPro" id="IPR013783">
    <property type="entry name" value="Ig-like_fold"/>
</dbReference>
<gene>
    <name evidence="5" type="ORF">C5O19_14575</name>
</gene>
<evidence type="ECO:0000259" key="4">
    <source>
        <dbReference type="SMART" id="SM00642"/>
    </source>
</evidence>
<dbReference type="GO" id="GO:0005975">
    <property type="term" value="P:carbohydrate metabolic process"/>
    <property type="evidence" value="ECO:0007669"/>
    <property type="project" value="InterPro"/>
</dbReference>
<dbReference type="Pfam" id="PF21702">
    <property type="entry name" value="GLGE_C"/>
    <property type="match status" value="1"/>
</dbReference>
<dbReference type="SUPFAM" id="SSF51011">
    <property type="entry name" value="Glycosyl hydrolase domain"/>
    <property type="match status" value="1"/>
</dbReference>
<keyword evidence="6" id="KW-1185">Reference proteome</keyword>
<evidence type="ECO:0000313" key="6">
    <source>
        <dbReference type="Proteomes" id="UP000239590"/>
    </source>
</evidence>
<dbReference type="InterPro" id="IPR049171">
    <property type="entry name" value="GLGE_C"/>
</dbReference>
<name>A0A2S7ISV6_9BACT</name>
<dbReference type="GO" id="GO:0016740">
    <property type="term" value="F:transferase activity"/>
    <property type="evidence" value="ECO:0007669"/>
    <property type="project" value="UniProtKB-KW"/>
</dbReference>
<dbReference type="AlphaFoldDB" id="A0A2S7ISV6"/>
<sequence>MIEKRIGQQRVHFLHVSPELDGGRYAVKSIVGDTLRVEVDLLLDGFDLPTGELLYRHESEADWTRVPLSSLGNDRYGAELLTLQQGAYTYTFEAWVNHPLTWQRTITQKARDFQPVATDLQIGAGFLLEMAATAPEADRASLEQTAHWLQQPEAYHEAITFALSGQMTDWIHHYPLPKNISRYEKELPLYVDREKSVFSAWYSLFPRSTSMDAPQAGTFRTTMERLPRLADLGFDVLHLPPVHPIGHHHRKGKNNAPVATPGDPGVPYAVGNEAGGHLAMAPELGSLADFKALITEAQRWGLEVAMDLVVQCSPDHPWVQEHPQWFKPLPDGSFQYAENPPHKYQDSYALNFETDDWPALWEAFRTIICTWAEWGVRIIRVDQPHGKPFAFWEWLIRETKQTYPDLIFLAEAFTAPKPLQYLSKLGFSQSFTYFIWRTTKAELTDYLTELTQSDQHYYLRPNFWPNTHDVNPFILQTGLEPLYLIRYFLAATLSSNYGLFGPSFEYMVHEAYPGREEYLHSEKYEIKHWDWSRENKLTLFMRMLNRIRRENSALQRTNNLTFVHLPNDALLGYLKTHANGNRILCVVNLDPYQRQSSGIQLPLHLIGKPDHQPFIVHDLLTDNRWQWQGEWNYVELDPTILPMHLFRIEDV</sequence>
<dbReference type="SUPFAM" id="SSF51445">
    <property type="entry name" value="(Trans)glycosidases"/>
    <property type="match status" value="1"/>
</dbReference>
<evidence type="ECO:0000313" key="5">
    <source>
        <dbReference type="EMBL" id="PQA60785.1"/>
    </source>
</evidence>